<evidence type="ECO:0000313" key="2">
    <source>
        <dbReference type="EMBL" id="NDO76933.1"/>
    </source>
</evidence>
<feature type="compositionally biased region" description="Polar residues" evidence="1">
    <location>
        <begin position="239"/>
        <end position="258"/>
    </location>
</feature>
<dbReference type="Proteomes" id="UP000471026">
    <property type="component" value="Unassembled WGS sequence"/>
</dbReference>
<reference evidence="2 3" key="1">
    <citation type="submission" date="2019-11" db="EMBL/GenBank/DDBJ databases">
        <title>Draft genome sequence of Kocuria indica DP-K7, a methyl red degrading Actinobacterium.</title>
        <authorList>
            <person name="Kumaran S."/>
            <person name="Tischler D."/>
            <person name="Ngo A.C.R."/>
            <person name="Schultes F."/>
        </authorList>
    </citation>
    <scope>NUCLEOTIDE SEQUENCE [LARGE SCALE GENOMIC DNA]</scope>
    <source>
        <strain evidence="2 3">DP-K7</strain>
    </source>
</reference>
<feature type="compositionally biased region" description="Basic and acidic residues" evidence="1">
    <location>
        <begin position="177"/>
        <end position="190"/>
    </location>
</feature>
<feature type="region of interest" description="Disordered" evidence="1">
    <location>
        <begin position="177"/>
        <end position="264"/>
    </location>
</feature>
<evidence type="ECO:0000256" key="1">
    <source>
        <dbReference type="SAM" id="MobiDB-lite"/>
    </source>
</evidence>
<proteinExistence type="predicted"/>
<name>A0A6N9QVC1_9MICC</name>
<sequence length="264" mass="28218">MSNNNDQRRAGQRTHSQGSTEVPSKKDVAAESGKVEAQQLKNEAAGSGRRVKETAKEQAVAAKDEAMGQAHDLWGRLKEDLQGYVGPQQERLASTVRSVSDEVDAISQGKKPETEYVSGLLGNASGTVNSLASSLENKDPQQLLGDVRRFAARRPGTFLAIAAGIGLLAGRATRSAKDSDEIGNDHHDTVARTQAPAYGTPSTGDTYAYRNDTRGEATRTYTDRVPGTVYPDQRDAQVPGTTYPGQGDTQVPGTTYPGQGSERR</sequence>
<dbReference type="AlphaFoldDB" id="A0A6N9QVC1"/>
<gene>
    <name evidence="2" type="ORF">GKZ75_01425</name>
</gene>
<dbReference type="RefSeq" id="WP_162228485.1">
    <property type="nucleotide sequence ID" value="NZ_WMHZ01000002.1"/>
</dbReference>
<feature type="compositionally biased region" description="Basic and acidic residues" evidence="1">
    <location>
        <begin position="50"/>
        <end position="66"/>
    </location>
</feature>
<feature type="region of interest" description="Disordered" evidence="1">
    <location>
        <begin position="92"/>
        <end position="117"/>
    </location>
</feature>
<evidence type="ECO:0000313" key="3">
    <source>
        <dbReference type="Proteomes" id="UP000471026"/>
    </source>
</evidence>
<comment type="caution">
    <text evidence="2">The sequence shown here is derived from an EMBL/GenBank/DDBJ whole genome shotgun (WGS) entry which is preliminary data.</text>
</comment>
<organism evidence="2 3">
    <name type="scientific">Kocuria marina subsp. indica</name>
    <dbReference type="NCBI Taxonomy" id="1049583"/>
    <lineage>
        <taxon>Bacteria</taxon>
        <taxon>Bacillati</taxon>
        <taxon>Actinomycetota</taxon>
        <taxon>Actinomycetes</taxon>
        <taxon>Micrococcales</taxon>
        <taxon>Micrococcaceae</taxon>
        <taxon>Kocuria</taxon>
    </lineage>
</organism>
<dbReference type="EMBL" id="WMHZ01000002">
    <property type="protein sequence ID" value="NDO76933.1"/>
    <property type="molecule type" value="Genomic_DNA"/>
</dbReference>
<feature type="region of interest" description="Disordered" evidence="1">
    <location>
        <begin position="1"/>
        <end position="66"/>
    </location>
</feature>
<feature type="compositionally biased region" description="Polar residues" evidence="1">
    <location>
        <begin position="13"/>
        <end position="22"/>
    </location>
</feature>
<accession>A0A6N9QVC1</accession>
<protein>
    <submittedName>
        <fullName evidence="2">Uncharacterized protein</fullName>
    </submittedName>
</protein>